<evidence type="ECO:0000256" key="6">
    <source>
        <dbReference type="SAM" id="Phobius"/>
    </source>
</evidence>
<comment type="subcellular location">
    <subcellularLocation>
        <location evidence="1">Membrane</location>
        <topology evidence="1">Single-pass membrane protein</topology>
    </subcellularLocation>
</comment>
<feature type="region of interest" description="Disordered" evidence="5">
    <location>
        <begin position="1"/>
        <end position="83"/>
    </location>
</feature>
<dbReference type="GO" id="GO:0098542">
    <property type="term" value="P:defense response to other organism"/>
    <property type="evidence" value="ECO:0007669"/>
    <property type="project" value="InterPro"/>
</dbReference>
<sequence length="298" mass="32601">MASREPYAAEQYGRPTQYADVPDYNPYGGNRQPHQTYDQEGYEPYETAAYSDEQMQSPEHPTFPPVTHNKETNEFSSGPGEKSKRALKNYRYQNQGALWTRGGRGRCIGRFCCCTLLIALFFIISIVLSLLLWVRPPNINIGGVQTSASGSQIQSTNDGFTIDLGVNISVDNPNYFGVSIGKINADIFYPINNTKLGNGNESNIHFPAHSQTNFTFPITITYQTSLDPSNKILADIATKCGFIGSGAKTQITVNYKITIGIKILVITISPTISNSLSFDCPISQADISSLDPSLSGGT</sequence>
<dbReference type="Proteomes" id="UP000054166">
    <property type="component" value="Unassembled WGS sequence"/>
</dbReference>
<dbReference type="InterPro" id="IPR004864">
    <property type="entry name" value="LEA_2"/>
</dbReference>
<dbReference type="GO" id="GO:0016020">
    <property type="term" value="C:membrane"/>
    <property type="evidence" value="ECO:0007669"/>
    <property type="project" value="UniProtKB-SubCell"/>
</dbReference>
<protein>
    <recommendedName>
        <fullName evidence="7">Late embryogenesis abundant protein LEA-2 subgroup domain-containing protein</fullName>
    </recommendedName>
</protein>
<dbReference type="PANTHER" id="PTHR31234:SF2">
    <property type="entry name" value="OS05G0199100 PROTEIN"/>
    <property type="match status" value="1"/>
</dbReference>
<name>A0A0C3G626_PILCF</name>
<dbReference type="InParanoid" id="A0A0C3G626"/>
<dbReference type="EMBL" id="KN832980">
    <property type="protein sequence ID" value="KIM87239.1"/>
    <property type="molecule type" value="Genomic_DNA"/>
</dbReference>
<gene>
    <name evidence="8" type="ORF">PILCRDRAFT_815715</name>
</gene>
<reference evidence="8 9" key="1">
    <citation type="submission" date="2014-04" db="EMBL/GenBank/DDBJ databases">
        <authorList>
            <consortium name="DOE Joint Genome Institute"/>
            <person name="Kuo A."/>
            <person name="Tarkka M."/>
            <person name="Buscot F."/>
            <person name="Kohler A."/>
            <person name="Nagy L.G."/>
            <person name="Floudas D."/>
            <person name="Copeland A."/>
            <person name="Barry K.W."/>
            <person name="Cichocki N."/>
            <person name="Veneault-Fourrey C."/>
            <person name="LaButti K."/>
            <person name="Lindquist E.A."/>
            <person name="Lipzen A."/>
            <person name="Lundell T."/>
            <person name="Morin E."/>
            <person name="Murat C."/>
            <person name="Sun H."/>
            <person name="Tunlid A."/>
            <person name="Henrissat B."/>
            <person name="Grigoriev I.V."/>
            <person name="Hibbett D.S."/>
            <person name="Martin F."/>
            <person name="Nordberg H.P."/>
            <person name="Cantor M.N."/>
            <person name="Hua S.X."/>
        </authorList>
    </citation>
    <scope>NUCLEOTIDE SEQUENCE [LARGE SCALE GENOMIC DNA]</scope>
    <source>
        <strain evidence="8 9">F 1598</strain>
    </source>
</reference>
<dbReference type="SUPFAM" id="SSF117070">
    <property type="entry name" value="LEA14-like"/>
    <property type="match status" value="1"/>
</dbReference>
<evidence type="ECO:0000256" key="4">
    <source>
        <dbReference type="ARBA" id="ARBA00023136"/>
    </source>
</evidence>
<keyword evidence="9" id="KW-1185">Reference proteome</keyword>
<feature type="domain" description="Late embryogenesis abundant protein LEA-2 subgroup" evidence="7">
    <location>
        <begin position="168"/>
        <end position="263"/>
    </location>
</feature>
<evidence type="ECO:0000256" key="3">
    <source>
        <dbReference type="ARBA" id="ARBA00022989"/>
    </source>
</evidence>
<dbReference type="Gene3D" id="2.60.40.1820">
    <property type="match status" value="1"/>
</dbReference>
<accession>A0A0C3G626</accession>
<dbReference type="AlphaFoldDB" id="A0A0C3G626"/>
<evidence type="ECO:0000313" key="9">
    <source>
        <dbReference type="Proteomes" id="UP000054166"/>
    </source>
</evidence>
<proteinExistence type="predicted"/>
<organism evidence="8 9">
    <name type="scientific">Piloderma croceum (strain F 1598)</name>
    <dbReference type="NCBI Taxonomy" id="765440"/>
    <lineage>
        <taxon>Eukaryota</taxon>
        <taxon>Fungi</taxon>
        <taxon>Dikarya</taxon>
        <taxon>Basidiomycota</taxon>
        <taxon>Agaricomycotina</taxon>
        <taxon>Agaricomycetes</taxon>
        <taxon>Agaricomycetidae</taxon>
        <taxon>Atheliales</taxon>
        <taxon>Atheliaceae</taxon>
        <taxon>Piloderma</taxon>
    </lineage>
</organism>
<feature type="transmembrane region" description="Helical" evidence="6">
    <location>
        <begin position="111"/>
        <end position="134"/>
    </location>
</feature>
<dbReference type="STRING" id="765440.A0A0C3G626"/>
<evidence type="ECO:0000259" key="7">
    <source>
        <dbReference type="Pfam" id="PF03168"/>
    </source>
</evidence>
<evidence type="ECO:0000256" key="1">
    <source>
        <dbReference type="ARBA" id="ARBA00004167"/>
    </source>
</evidence>
<keyword evidence="3 6" id="KW-1133">Transmembrane helix</keyword>
<evidence type="ECO:0000256" key="5">
    <source>
        <dbReference type="SAM" id="MobiDB-lite"/>
    </source>
</evidence>
<evidence type="ECO:0000313" key="8">
    <source>
        <dbReference type="EMBL" id="KIM87239.1"/>
    </source>
</evidence>
<dbReference type="OrthoDB" id="20273at2759"/>
<reference evidence="9" key="2">
    <citation type="submission" date="2015-01" db="EMBL/GenBank/DDBJ databases">
        <title>Evolutionary Origins and Diversification of the Mycorrhizal Mutualists.</title>
        <authorList>
            <consortium name="DOE Joint Genome Institute"/>
            <consortium name="Mycorrhizal Genomics Consortium"/>
            <person name="Kohler A."/>
            <person name="Kuo A."/>
            <person name="Nagy L.G."/>
            <person name="Floudas D."/>
            <person name="Copeland A."/>
            <person name="Barry K.W."/>
            <person name="Cichocki N."/>
            <person name="Veneault-Fourrey C."/>
            <person name="LaButti K."/>
            <person name="Lindquist E.A."/>
            <person name="Lipzen A."/>
            <person name="Lundell T."/>
            <person name="Morin E."/>
            <person name="Murat C."/>
            <person name="Riley R."/>
            <person name="Ohm R."/>
            <person name="Sun H."/>
            <person name="Tunlid A."/>
            <person name="Henrissat B."/>
            <person name="Grigoriev I.V."/>
            <person name="Hibbett D.S."/>
            <person name="Martin F."/>
        </authorList>
    </citation>
    <scope>NUCLEOTIDE SEQUENCE [LARGE SCALE GENOMIC DNA]</scope>
    <source>
        <strain evidence="9">F 1598</strain>
    </source>
</reference>
<dbReference type="InterPro" id="IPR044839">
    <property type="entry name" value="NDR1-like"/>
</dbReference>
<keyword evidence="4 6" id="KW-0472">Membrane</keyword>
<dbReference type="Pfam" id="PF03168">
    <property type="entry name" value="LEA_2"/>
    <property type="match status" value="1"/>
</dbReference>
<evidence type="ECO:0000256" key="2">
    <source>
        <dbReference type="ARBA" id="ARBA00022692"/>
    </source>
</evidence>
<dbReference type="HOGENOM" id="CLU_061023_0_0_1"/>
<dbReference type="PANTHER" id="PTHR31234">
    <property type="entry name" value="LATE EMBRYOGENESIS ABUNDANT (LEA) HYDROXYPROLINE-RICH GLYCOPROTEIN FAMILY"/>
    <property type="match status" value="1"/>
</dbReference>
<keyword evidence="2 6" id="KW-0812">Transmembrane</keyword>